<evidence type="ECO:0000256" key="1">
    <source>
        <dbReference type="SAM" id="Phobius"/>
    </source>
</evidence>
<name>A0A1I1SUP8_9GAMM</name>
<dbReference type="RefSeq" id="WP_091990540.1">
    <property type="nucleotide sequence ID" value="NZ_FOLO01000063.1"/>
</dbReference>
<gene>
    <name evidence="2" type="ORF">SAMN02745724_04697</name>
</gene>
<keyword evidence="1" id="KW-0812">Transmembrane</keyword>
<protein>
    <submittedName>
        <fullName evidence="2">Uncharacterized protein</fullName>
    </submittedName>
</protein>
<feature type="transmembrane region" description="Helical" evidence="1">
    <location>
        <begin position="38"/>
        <end position="62"/>
    </location>
</feature>
<sequence length="135" mass="15044">MPDTHKLNSILSSASKLLFFMILMTLSINVMASDPRGLFWPVVIGLTVFGIVLFVMSTAVIVNLVKKGYLRSILIGFFFGLFLGPIYLPNGYFMLNSANLFFRNNGGLFSALAYASIYAVVFLVSYLVLIKKNRK</sequence>
<keyword evidence="3" id="KW-1185">Reference proteome</keyword>
<reference evidence="2 3" key="1">
    <citation type="submission" date="2016-10" db="EMBL/GenBank/DDBJ databases">
        <authorList>
            <person name="de Groot N.N."/>
        </authorList>
    </citation>
    <scope>NUCLEOTIDE SEQUENCE [LARGE SCALE GENOMIC DNA]</scope>
    <source>
        <strain evidence="2 3">DSM 6059</strain>
    </source>
</reference>
<dbReference type="Proteomes" id="UP000198862">
    <property type="component" value="Unassembled WGS sequence"/>
</dbReference>
<evidence type="ECO:0000313" key="3">
    <source>
        <dbReference type="Proteomes" id="UP000198862"/>
    </source>
</evidence>
<dbReference type="EMBL" id="FOLO01000063">
    <property type="protein sequence ID" value="SFD50219.1"/>
    <property type="molecule type" value="Genomic_DNA"/>
</dbReference>
<accession>A0A1I1SUP8</accession>
<dbReference type="AlphaFoldDB" id="A0A1I1SUP8"/>
<proteinExistence type="predicted"/>
<keyword evidence="1" id="KW-0472">Membrane</keyword>
<feature type="transmembrane region" description="Helical" evidence="1">
    <location>
        <begin position="69"/>
        <end position="88"/>
    </location>
</feature>
<evidence type="ECO:0000313" key="2">
    <source>
        <dbReference type="EMBL" id="SFD50219.1"/>
    </source>
</evidence>
<keyword evidence="1" id="KW-1133">Transmembrane helix</keyword>
<feature type="transmembrane region" description="Helical" evidence="1">
    <location>
        <begin position="7"/>
        <end position="32"/>
    </location>
</feature>
<feature type="transmembrane region" description="Helical" evidence="1">
    <location>
        <begin position="108"/>
        <end position="129"/>
    </location>
</feature>
<dbReference type="STRING" id="1123010.SAMN02745724_04697"/>
<organism evidence="2 3">
    <name type="scientific">Pseudoalteromonas denitrificans DSM 6059</name>
    <dbReference type="NCBI Taxonomy" id="1123010"/>
    <lineage>
        <taxon>Bacteria</taxon>
        <taxon>Pseudomonadati</taxon>
        <taxon>Pseudomonadota</taxon>
        <taxon>Gammaproteobacteria</taxon>
        <taxon>Alteromonadales</taxon>
        <taxon>Pseudoalteromonadaceae</taxon>
        <taxon>Pseudoalteromonas</taxon>
    </lineage>
</organism>